<evidence type="ECO:0000313" key="3">
    <source>
        <dbReference type="EMBL" id="GMR49696.1"/>
    </source>
</evidence>
<dbReference type="Proteomes" id="UP001328107">
    <property type="component" value="Unassembled WGS sequence"/>
</dbReference>
<dbReference type="AlphaFoldDB" id="A0AAN5I3L2"/>
<organism evidence="3 4">
    <name type="scientific">Pristionchus mayeri</name>
    <dbReference type="NCBI Taxonomy" id="1317129"/>
    <lineage>
        <taxon>Eukaryota</taxon>
        <taxon>Metazoa</taxon>
        <taxon>Ecdysozoa</taxon>
        <taxon>Nematoda</taxon>
        <taxon>Chromadorea</taxon>
        <taxon>Rhabditida</taxon>
        <taxon>Rhabditina</taxon>
        <taxon>Diplogasteromorpha</taxon>
        <taxon>Diplogasteroidea</taxon>
        <taxon>Neodiplogasteridae</taxon>
        <taxon>Pristionchus</taxon>
    </lineage>
</organism>
<comment type="caution">
    <text evidence="3">The sequence shown here is derived from an EMBL/GenBank/DDBJ whole genome shotgun (WGS) entry which is preliminary data.</text>
</comment>
<dbReference type="PANTHER" id="PTHR23128">
    <property type="entry name" value="SERPENTINE RECEPTOR, CLASS E (EPSILON)-RELATED"/>
    <property type="match status" value="1"/>
</dbReference>
<protein>
    <submittedName>
        <fullName evidence="3">Uncharacterized protein</fullName>
    </submittedName>
</protein>
<proteinExistence type="inferred from homology"/>
<gene>
    <name evidence="3" type="ORF">PMAYCL1PPCAC_19891</name>
</gene>
<dbReference type="GO" id="GO:0007606">
    <property type="term" value="P:sensory perception of chemical stimulus"/>
    <property type="evidence" value="ECO:0007669"/>
    <property type="project" value="InterPro"/>
</dbReference>
<sequence>SGSIIGLLFLSELRFYWIFLTAYMFPAFVIERTFATFFIADYESKKRPWISTALFVGIFFICHIEAGFVIFGKLI</sequence>
<dbReference type="EMBL" id="BTRK01000004">
    <property type="protein sequence ID" value="GMR49696.1"/>
    <property type="molecule type" value="Genomic_DNA"/>
</dbReference>
<feature type="transmembrane region" description="Helical" evidence="2">
    <location>
        <begin position="15"/>
        <end position="40"/>
    </location>
</feature>
<evidence type="ECO:0000256" key="2">
    <source>
        <dbReference type="SAM" id="Phobius"/>
    </source>
</evidence>
<keyword evidence="2" id="KW-0812">Transmembrane</keyword>
<reference evidence="4" key="1">
    <citation type="submission" date="2022-10" db="EMBL/GenBank/DDBJ databases">
        <title>Genome assembly of Pristionchus species.</title>
        <authorList>
            <person name="Yoshida K."/>
            <person name="Sommer R.J."/>
        </authorList>
    </citation>
    <scope>NUCLEOTIDE SEQUENCE [LARGE SCALE GENOMIC DNA]</scope>
    <source>
        <strain evidence="4">RS5460</strain>
    </source>
</reference>
<name>A0AAN5I3L2_9BILA</name>
<dbReference type="Pfam" id="PF03125">
    <property type="entry name" value="Sre"/>
    <property type="match status" value="1"/>
</dbReference>
<dbReference type="InterPro" id="IPR004151">
    <property type="entry name" value="7TM_GPCR_serpentine_rcpt_Sre"/>
</dbReference>
<evidence type="ECO:0000256" key="1">
    <source>
        <dbReference type="ARBA" id="ARBA00006803"/>
    </source>
</evidence>
<feature type="non-terminal residue" evidence="3">
    <location>
        <position position="1"/>
    </location>
</feature>
<evidence type="ECO:0000313" key="4">
    <source>
        <dbReference type="Proteomes" id="UP001328107"/>
    </source>
</evidence>
<keyword evidence="2" id="KW-1133">Transmembrane helix</keyword>
<keyword evidence="4" id="KW-1185">Reference proteome</keyword>
<feature type="non-terminal residue" evidence="3">
    <location>
        <position position="75"/>
    </location>
</feature>
<keyword evidence="2" id="KW-0472">Membrane</keyword>
<comment type="similarity">
    <text evidence="1">Belongs to the nematode receptor-like protein sre family.</text>
</comment>
<dbReference type="GO" id="GO:0016020">
    <property type="term" value="C:membrane"/>
    <property type="evidence" value="ECO:0007669"/>
    <property type="project" value="InterPro"/>
</dbReference>
<dbReference type="PANTHER" id="PTHR23128:SF132">
    <property type="entry name" value="SERPENTINE RECEPTOR, CLASS E (EPSILON)-RELATED"/>
    <property type="match status" value="1"/>
</dbReference>
<accession>A0AAN5I3L2</accession>
<feature type="transmembrane region" description="Helical" evidence="2">
    <location>
        <begin position="52"/>
        <end position="71"/>
    </location>
</feature>